<dbReference type="PATRIC" id="fig|1229276.3.peg.1871"/>
<dbReference type="Proteomes" id="UP000031802">
    <property type="component" value="Unassembled WGS sequence"/>
</dbReference>
<proteinExistence type="predicted"/>
<sequence>MEKPETNLFDPALLIELANSKMPFGKYEGWLLCNLPEPYLVWFRQKGFPKGKLGTQLAALHEIKMNGLDYLLRPLIKK</sequence>
<accession>A0A0B8T8V8</accession>
<dbReference type="EMBL" id="JJMU01000026">
    <property type="protein sequence ID" value="KGE14390.1"/>
    <property type="molecule type" value="Genomic_DNA"/>
</dbReference>
<reference evidence="2" key="1">
    <citation type="submission" date="2014-04" db="EMBL/GenBank/DDBJ databases">
        <title>Whole-Genome optical mapping and complete genome sequence of Sphingobacterium deserti sp. nov., a new spaces isolated from desert in the west of China.</title>
        <authorList>
            <person name="Teng C."/>
            <person name="Zhou Z."/>
            <person name="Li X."/>
            <person name="Chen M."/>
            <person name="Lin M."/>
            <person name="Wang L."/>
            <person name="Su S."/>
            <person name="Zhang C."/>
            <person name="Zhang W."/>
        </authorList>
    </citation>
    <scope>NUCLEOTIDE SEQUENCE [LARGE SCALE GENOMIC DNA]</scope>
    <source>
        <strain evidence="2">ACCC05744</strain>
    </source>
</reference>
<dbReference type="OrthoDB" id="9807855at2"/>
<keyword evidence="2" id="KW-1185">Reference proteome</keyword>
<organism evidence="1 2">
    <name type="scientific">Sphingobacterium deserti</name>
    <dbReference type="NCBI Taxonomy" id="1229276"/>
    <lineage>
        <taxon>Bacteria</taxon>
        <taxon>Pseudomonadati</taxon>
        <taxon>Bacteroidota</taxon>
        <taxon>Sphingobacteriia</taxon>
        <taxon>Sphingobacteriales</taxon>
        <taxon>Sphingobacteriaceae</taxon>
        <taxon>Sphingobacterium</taxon>
    </lineage>
</organism>
<dbReference type="InterPro" id="IPR024530">
    <property type="entry name" value="QSregVF_b"/>
</dbReference>
<protein>
    <recommendedName>
        <fullName evidence="3">Cytoplasmic protein</fullName>
    </recommendedName>
</protein>
<comment type="caution">
    <text evidence="1">The sequence shown here is derived from an EMBL/GenBank/DDBJ whole genome shotgun (WGS) entry which is preliminary data.</text>
</comment>
<gene>
    <name evidence="1" type="ORF">DI53_1817</name>
</gene>
<dbReference type="AlphaFoldDB" id="A0A0B8T8V8"/>
<reference evidence="1 2" key="2">
    <citation type="journal article" date="2015" name="PLoS ONE">
        <title>Whole-Genome Optical Mapping and Finished Genome Sequence of Sphingobacterium deserti sp. nov., a New Species Isolated from the Western Desert of China.</title>
        <authorList>
            <person name="Teng C."/>
            <person name="Zhou Z."/>
            <person name="Molnar I."/>
            <person name="Li X."/>
            <person name="Tang R."/>
            <person name="Chen M."/>
            <person name="Wang L."/>
            <person name="Su S."/>
            <person name="Zhang W."/>
            <person name="Lin M."/>
        </authorList>
    </citation>
    <scope>NUCLEOTIDE SEQUENCE [LARGE SCALE GENOMIC DNA]</scope>
    <source>
        <strain evidence="2">ACCC05744</strain>
    </source>
</reference>
<dbReference type="STRING" id="1229276.DI53_1817"/>
<name>A0A0B8T8V8_9SPHI</name>
<dbReference type="eggNOG" id="COG3530">
    <property type="taxonomic scope" value="Bacteria"/>
</dbReference>
<dbReference type="RefSeq" id="WP_037497838.1">
    <property type="nucleotide sequence ID" value="NZ_JJMU01000026.1"/>
</dbReference>
<evidence type="ECO:0008006" key="3">
    <source>
        <dbReference type="Google" id="ProtNLM"/>
    </source>
</evidence>
<dbReference type="Pfam" id="PF12843">
    <property type="entry name" value="QSregVF_b"/>
    <property type="match status" value="1"/>
</dbReference>
<evidence type="ECO:0000313" key="1">
    <source>
        <dbReference type="EMBL" id="KGE14390.1"/>
    </source>
</evidence>
<evidence type="ECO:0000313" key="2">
    <source>
        <dbReference type="Proteomes" id="UP000031802"/>
    </source>
</evidence>